<evidence type="ECO:0000313" key="3">
    <source>
        <dbReference type="Proteomes" id="UP000583929"/>
    </source>
</evidence>
<dbReference type="Pfam" id="PF14299">
    <property type="entry name" value="PP2"/>
    <property type="match status" value="1"/>
</dbReference>
<feature type="domain" description="F-box" evidence="1">
    <location>
        <begin position="28"/>
        <end position="74"/>
    </location>
</feature>
<dbReference type="InterPro" id="IPR025886">
    <property type="entry name" value="PP2-like"/>
</dbReference>
<dbReference type="InterPro" id="IPR001810">
    <property type="entry name" value="F-box_dom"/>
</dbReference>
<name>A0A7J6I044_CANSA</name>
<dbReference type="Pfam" id="PF00646">
    <property type="entry name" value="F-box"/>
    <property type="match status" value="1"/>
</dbReference>
<protein>
    <recommendedName>
        <fullName evidence="1">F-box domain-containing protein</fullName>
    </recommendedName>
</protein>
<dbReference type="CDD" id="cd22162">
    <property type="entry name" value="F-box_AtSKIP3-like"/>
    <property type="match status" value="1"/>
</dbReference>
<dbReference type="PANTHER" id="PTHR31960:SF18">
    <property type="entry name" value="F-BOX PROTEIN PP2-A14"/>
    <property type="match status" value="1"/>
</dbReference>
<dbReference type="PANTHER" id="PTHR31960">
    <property type="entry name" value="F-BOX PROTEIN PP2-A15"/>
    <property type="match status" value="1"/>
</dbReference>
<sequence>MGAGFSVLGESRESSGNGINFGYSKKAKTVLDDLPENCISTIIKYLNPPEICKLALLNRAFHGASLADFVWESKLPSNYNFLLEKLLLQSQTYVPKKHIYSKLCQPNRFDGGTKEAWLEKSSGKLCLSISSKALRITGIDDRRYWNYIPTQESRFETVAYLQQIWWVEVIGELELVLGEGSYSLYFRLQLGKGSTRFGRRVCNVDQVHGWDIKPARFNLSTSNGHKASLECYLNNYGKWVHYHVGDFQVENPNMIIKINFSMLQIDCTHTKGGLSLDSVFIYPTQISNKEILELN</sequence>
<accession>A0A7J6I044</accession>
<dbReference type="AlphaFoldDB" id="A0A7J6I044"/>
<organism evidence="2 3">
    <name type="scientific">Cannabis sativa</name>
    <name type="common">Hemp</name>
    <name type="synonym">Marijuana</name>
    <dbReference type="NCBI Taxonomy" id="3483"/>
    <lineage>
        <taxon>Eukaryota</taxon>
        <taxon>Viridiplantae</taxon>
        <taxon>Streptophyta</taxon>
        <taxon>Embryophyta</taxon>
        <taxon>Tracheophyta</taxon>
        <taxon>Spermatophyta</taxon>
        <taxon>Magnoliopsida</taxon>
        <taxon>eudicotyledons</taxon>
        <taxon>Gunneridae</taxon>
        <taxon>Pentapetalae</taxon>
        <taxon>rosids</taxon>
        <taxon>fabids</taxon>
        <taxon>Rosales</taxon>
        <taxon>Cannabaceae</taxon>
        <taxon>Cannabis</taxon>
    </lineage>
</organism>
<dbReference type="SUPFAM" id="SSF81383">
    <property type="entry name" value="F-box domain"/>
    <property type="match status" value="1"/>
</dbReference>
<dbReference type="Proteomes" id="UP000583929">
    <property type="component" value="Unassembled WGS sequence"/>
</dbReference>
<proteinExistence type="predicted"/>
<evidence type="ECO:0000313" key="2">
    <source>
        <dbReference type="EMBL" id="KAF4400786.1"/>
    </source>
</evidence>
<dbReference type="PROSITE" id="PS50181">
    <property type="entry name" value="FBOX"/>
    <property type="match status" value="1"/>
</dbReference>
<reference evidence="2 3" key="1">
    <citation type="journal article" date="2020" name="bioRxiv">
        <title>Sequence and annotation of 42 cannabis genomes reveals extensive copy number variation in cannabinoid synthesis and pathogen resistance genes.</title>
        <authorList>
            <person name="Mckernan K.J."/>
            <person name="Helbert Y."/>
            <person name="Kane L.T."/>
            <person name="Ebling H."/>
            <person name="Zhang L."/>
            <person name="Liu B."/>
            <person name="Eaton Z."/>
            <person name="Mclaughlin S."/>
            <person name="Kingan S."/>
            <person name="Baybayan P."/>
            <person name="Concepcion G."/>
            <person name="Jordan M."/>
            <person name="Riva A."/>
            <person name="Barbazuk W."/>
            <person name="Harkins T."/>
        </authorList>
    </citation>
    <scope>NUCLEOTIDE SEQUENCE [LARGE SCALE GENOMIC DNA]</scope>
    <source>
        <strain evidence="3">cv. Jamaican Lion 4</strain>
        <tissue evidence="2">Leaf</tissue>
    </source>
</reference>
<evidence type="ECO:0000259" key="1">
    <source>
        <dbReference type="PROSITE" id="PS50181"/>
    </source>
</evidence>
<keyword evidence="3" id="KW-1185">Reference proteome</keyword>
<dbReference type="EMBL" id="JAATIQ010000015">
    <property type="protein sequence ID" value="KAF4400786.1"/>
    <property type="molecule type" value="Genomic_DNA"/>
</dbReference>
<dbReference type="InterPro" id="IPR036047">
    <property type="entry name" value="F-box-like_dom_sf"/>
</dbReference>
<gene>
    <name evidence="2" type="ORF">G4B88_001341</name>
</gene>
<comment type="caution">
    <text evidence="2">The sequence shown here is derived from an EMBL/GenBank/DDBJ whole genome shotgun (WGS) entry which is preliminary data.</text>
</comment>